<evidence type="ECO:0000313" key="1">
    <source>
        <dbReference type="EMBL" id="QDQ97970.1"/>
    </source>
</evidence>
<keyword evidence="2" id="KW-1185">Reference proteome</keyword>
<dbReference type="RefSeq" id="WP_143909184.1">
    <property type="nucleotide sequence ID" value="NZ_CP041765.1"/>
</dbReference>
<dbReference type="Proteomes" id="UP000317344">
    <property type="component" value="Chromosome"/>
</dbReference>
<dbReference type="AlphaFoldDB" id="A0A516X4J5"/>
<sequence length="225" mass="25142">MTTTPTDEPDPVIYIQNRTRRDVRLFKVGSARAILADFTHGKEACVYTFGQFSLVDALAAILEKTGPADIDICVWTVGAADLQRVMHIADPTRVRWVLDQGFQTRAPEYLEQMRDLYGDQRIRTIRAHAKFITIGNDRWNVVIRTSMNLNRNTRFEHLDVVDDPGLHAWHRDVVDGIFEAEPEGDYEPKGLSDITGVPDTKPRGMVTMGLARVGTAGTGKFGTGV</sequence>
<dbReference type="EMBL" id="CP041765">
    <property type="protein sequence ID" value="QDQ97970.1"/>
    <property type="molecule type" value="Genomic_DNA"/>
</dbReference>
<dbReference type="OrthoDB" id="7856231at2"/>
<reference evidence="1 2" key="1">
    <citation type="submission" date="2019-07" db="EMBL/GenBank/DDBJ databases">
        <title>Tomitella cavernea sp. nov., an actinomycete isolated from soil.</title>
        <authorList>
            <person name="Cheng J."/>
        </authorList>
    </citation>
    <scope>NUCLEOTIDE SEQUENCE [LARGE SCALE GENOMIC DNA]</scope>
    <source>
        <strain evidence="1 2">HY188</strain>
    </source>
</reference>
<evidence type="ECO:0000313" key="2">
    <source>
        <dbReference type="Proteomes" id="UP000317344"/>
    </source>
</evidence>
<reference evidence="1 2" key="2">
    <citation type="submission" date="2019-07" db="EMBL/GenBank/DDBJ databases">
        <authorList>
            <person name="Huang Y."/>
        </authorList>
    </citation>
    <scope>NUCLEOTIDE SEQUENCE [LARGE SCALE GENOMIC DNA]</scope>
    <source>
        <strain evidence="1 2">HY188</strain>
    </source>
</reference>
<name>A0A516X4J5_9ACTN</name>
<protein>
    <recommendedName>
        <fullName evidence="3">Phospholipase D-like domain-containing protein</fullName>
    </recommendedName>
</protein>
<gene>
    <name evidence="1" type="ORF">FO059_12405</name>
</gene>
<proteinExistence type="predicted"/>
<organism evidence="1 2">
    <name type="scientific">Tomitella fengzijianii</name>
    <dbReference type="NCBI Taxonomy" id="2597660"/>
    <lineage>
        <taxon>Bacteria</taxon>
        <taxon>Bacillati</taxon>
        <taxon>Actinomycetota</taxon>
        <taxon>Actinomycetes</taxon>
        <taxon>Mycobacteriales</taxon>
        <taxon>Tomitella</taxon>
    </lineage>
</organism>
<evidence type="ECO:0008006" key="3">
    <source>
        <dbReference type="Google" id="ProtNLM"/>
    </source>
</evidence>
<dbReference type="KEGG" id="toy:FO059_12405"/>
<accession>A0A516X4J5</accession>